<evidence type="ECO:0000259" key="6">
    <source>
        <dbReference type="Pfam" id="PF12325"/>
    </source>
</evidence>
<feature type="compositionally biased region" description="Polar residues" evidence="5">
    <location>
        <begin position="651"/>
        <end position="662"/>
    </location>
</feature>
<dbReference type="AlphaFoldDB" id="A0A1V6QLG1"/>
<comment type="caution">
    <text evidence="7">The sequence shown here is derived from an EMBL/GenBank/DDBJ whole genome shotgun (WGS) entry which is preliminary data.</text>
</comment>
<proteinExistence type="predicted"/>
<dbReference type="InterPro" id="IPR022091">
    <property type="entry name" value="TMF_TATA-bd"/>
</dbReference>
<feature type="compositionally biased region" description="Low complexity" evidence="5">
    <location>
        <begin position="98"/>
        <end position="108"/>
    </location>
</feature>
<gene>
    <name evidence="7" type="ORF">PENANT_c002G03765</name>
</gene>
<dbReference type="EMBL" id="MDYN01000002">
    <property type="protein sequence ID" value="OQD90040.1"/>
    <property type="molecule type" value="Genomic_DNA"/>
</dbReference>
<feature type="compositionally biased region" description="Polar residues" evidence="5">
    <location>
        <begin position="327"/>
        <end position="336"/>
    </location>
</feature>
<dbReference type="PANTHER" id="PTHR46515">
    <property type="entry name" value="TATA ELEMENT MODULATORY FACTOR TMF1"/>
    <property type="match status" value="1"/>
</dbReference>
<dbReference type="STRING" id="416450.A0A1V6QLG1"/>
<feature type="coiled-coil region" evidence="4">
    <location>
        <begin position="770"/>
        <end position="870"/>
    </location>
</feature>
<name>A0A1V6QLG1_9EURO</name>
<comment type="subcellular location">
    <subcellularLocation>
        <location evidence="1">Golgi apparatus</location>
    </subcellularLocation>
</comment>
<feature type="compositionally biased region" description="Basic and acidic residues" evidence="5">
    <location>
        <begin position="588"/>
        <end position="604"/>
    </location>
</feature>
<dbReference type="Pfam" id="PF12325">
    <property type="entry name" value="TMF_TATA_bd"/>
    <property type="match status" value="1"/>
</dbReference>
<dbReference type="Proteomes" id="UP000191672">
    <property type="component" value="Unassembled WGS sequence"/>
</dbReference>
<feature type="domain" description="TATA element modulatory factor 1 TATA binding" evidence="6">
    <location>
        <begin position="758"/>
        <end position="870"/>
    </location>
</feature>
<reference evidence="8" key="1">
    <citation type="journal article" date="2017" name="Nat. Microbiol.">
        <title>Global analysis of biosynthetic gene clusters reveals vast potential of secondary metabolite production in Penicillium species.</title>
        <authorList>
            <person name="Nielsen J.C."/>
            <person name="Grijseels S."/>
            <person name="Prigent S."/>
            <person name="Ji B."/>
            <person name="Dainat J."/>
            <person name="Nielsen K.F."/>
            <person name="Frisvad J.C."/>
            <person name="Workman M."/>
            <person name="Nielsen J."/>
        </authorList>
    </citation>
    <scope>NUCLEOTIDE SEQUENCE [LARGE SCALE GENOMIC DNA]</scope>
    <source>
        <strain evidence="8">IBT 31811</strain>
    </source>
</reference>
<dbReference type="GO" id="GO:0005783">
    <property type="term" value="C:endoplasmic reticulum"/>
    <property type="evidence" value="ECO:0007669"/>
    <property type="project" value="TreeGrafter"/>
</dbReference>
<keyword evidence="8" id="KW-1185">Reference proteome</keyword>
<feature type="region of interest" description="Disordered" evidence="5">
    <location>
        <begin position="588"/>
        <end position="699"/>
    </location>
</feature>
<dbReference type="InterPro" id="IPR022092">
    <property type="entry name" value="TMF_DNA-bd"/>
</dbReference>
<evidence type="ECO:0000256" key="2">
    <source>
        <dbReference type="ARBA" id="ARBA00023034"/>
    </source>
</evidence>
<feature type="compositionally biased region" description="Basic and acidic residues" evidence="5">
    <location>
        <begin position="483"/>
        <end position="494"/>
    </location>
</feature>
<dbReference type="GO" id="GO:0005794">
    <property type="term" value="C:Golgi apparatus"/>
    <property type="evidence" value="ECO:0007669"/>
    <property type="project" value="UniProtKB-SubCell"/>
</dbReference>
<evidence type="ECO:0000256" key="4">
    <source>
        <dbReference type="SAM" id="Coils"/>
    </source>
</evidence>
<evidence type="ECO:0000256" key="5">
    <source>
        <dbReference type="SAM" id="MobiDB-lite"/>
    </source>
</evidence>
<accession>A0A1V6QLG1</accession>
<feature type="compositionally biased region" description="Basic and acidic residues" evidence="5">
    <location>
        <begin position="337"/>
        <end position="368"/>
    </location>
</feature>
<sequence>MSQNSQQANKKWGVGSFFQQAVAGVESRLDHILMEEEASQNGSTAKSSDAQSAEAPEITKKTPAAPVSRSASTARRNDRLQERLARAMVKSNASNLASQSPQSQISSPPASPVPGNGARSSMDIDSNIASNASVGDDSNISRPNEQSTLSGLDSLRMSFDSGVSSHVSADVSVTDSAPRDSVDVAQSAMDSERPSQDLSESQRNETLSVVNLGDSPRVSVEVPSETPDEARNPDVARLQADHKAAESQWQEEMHGYIERIDALQSKLKYLAKDAAESAKNAAASATPGSTQKQLLEKDEKIALLLEEGQKLSKSEMDHRTVIKKLRQQLNDNNKSQSEMKKKTEKLERDLVNSEARAKRAEAAEKRATESLSSQSKSIKDLEAVTNERNALAQTVQEIKSQLNRANSRAEAVETKANSDALEQEKHRVTEIEEELSNLKIERDISEEKSKKEITELKVKMEQEKERARMLEAELKGEQSVLESKMESLRSRAEEASSGATGETQAKLLRQIETLQTQYAVASENWHTLEGSLLSRLANAEKERDDTARRESDLRKKIREMNQKLKKFEEDLDNAKEVEHDLESKLDERIQELQKMQQKLEKSADELTSAQKDLAEQKKTSEATLAQKLEDERAKWRDQINSPSHPRGISPVPSTRRSSTLDAMNTVLPDLRPPSRRSSNFPFASPEIGTPPRQNSYPASITQATLSPPHINTNSSILEAPSINFEPDEYFGESGTPATPSAYGGTQVPARGINDIISESTTGAGPSVQLVERMSATVRRLESERAGSKDELARVTTQRDEARQQVVDLMRELEEKQLSSSRMEELEAQLEDLDQRYQTTLEMLGEKSEQVEELNADIADLKKIYRELVDSTMK</sequence>
<feature type="region of interest" description="Disordered" evidence="5">
    <location>
        <begin position="33"/>
        <end position="234"/>
    </location>
</feature>
<dbReference type="Pfam" id="PF12329">
    <property type="entry name" value="TMF_DNA_bd"/>
    <property type="match status" value="1"/>
</dbReference>
<feature type="region of interest" description="Disordered" evidence="5">
    <location>
        <begin position="326"/>
        <end position="373"/>
    </location>
</feature>
<feature type="compositionally biased region" description="Polar residues" evidence="5">
    <location>
        <begin position="39"/>
        <end position="51"/>
    </location>
</feature>
<dbReference type="OrthoDB" id="74178at2759"/>
<keyword evidence="3 4" id="KW-0175">Coiled coil</keyword>
<evidence type="ECO:0000313" key="8">
    <source>
        <dbReference type="Proteomes" id="UP000191672"/>
    </source>
</evidence>
<dbReference type="PANTHER" id="PTHR46515:SF1">
    <property type="entry name" value="TATA ELEMENT MODULATORY FACTOR"/>
    <property type="match status" value="1"/>
</dbReference>
<feature type="compositionally biased region" description="Polar residues" evidence="5">
    <location>
        <begin position="161"/>
        <end position="175"/>
    </location>
</feature>
<dbReference type="InterPro" id="IPR052602">
    <property type="entry name" value="Growth_transcription_reg"/>
</dbReference>
<feature type="region of interest" description="Disordered" evidence="5">
    <location>
        <begin position="477"/>
        <end position="503"/>
    </location>
</feature>
<feature type="compositionally biased region" description="Basic and acidic residues" evidence="5">
    <location>
        <begin position="627"/>
        <end position="637"/>
    </location>
</feature>
<evidence type="ECO:0000313" key="7">
    <source>
        <dbReference type="EMBL" id="OQD90040.1"/>
    </source>
</evidence>
<feature type="compositionally biased region" description="Polar residues" evidence="5">
    <location>
        <begin position="123"/>
        <end position="151"/>
    </location>
</feature>
<feature type="compositionally biased region" description="Basic and acidic residues" evidence="5">
    <location>
        <begin position="190"/>
        <end position="203"/>
    </location>
</feature>
<feature type="compositionally biased region" description="Basic and acidic residues" evidence="5">
    <location>
        <begin position="75"/>
        <end position="85"/>
    </location>
</feature>
<evidence type="ECO:0000256" key="3">
    <source>
        <dbReference type="ARBA" id="ARBA00023054"/>
    </source>
</evidence>
<protein>
    <recommendedName>
        <fullName evidence="6">TATA element modulatory factor 1 TATA binding domain-containing protein</fullName>
    </recommendedName>
</protein>
<evidence type="ECO:0000256" key="1">
    <source>
        <dbReference type="ARBA" id="ARBA00004555"/>
    </source>
</evidence>
<keyword evidence="2" id="KW-0333">Golgi apparatus</keyword>
<organism evidence="7 8">
    <name type="scientific">Penicillium antarcticum</name>
    <dbReference type="NCBI Taxonomy" id="416450"/>
    <lineage>
        <taxon>Eukaryota</taxon>
        <taxon>Fungi</taxon>
        <taxon>Dikarya</taxon>
        <taxon>Ascomycota</taxon>
        <taxon>Pezizomycotina</taxon>
        <taxon>Eurotiomycetes</taxon>
        <taxon>Eurotiomycetidae</taxon>
        <taxon>Eurotiales</taxon>
        <taxon>Aspergillaceae</taxon>
        <taxon>Penicillium</taxon>
    </lineage>
</organism>